<keyword evidence="4" id="KW-1185">Reference proteome</keyword>
<dbReference type="SUPFAM" id="SSF103025">
    <property type="entry name" value="Folate-binding domain"/>
    <property type="match status" value="1"/>
</dbReference>
<evidence type="ECO:0000313" key="4">
    <source>
        <dbReference type="Proteomes" id="UP000631535"/>
    </source>
</evidence>
<proteinExistence type="predicted"/>
<organism evidence="3 4">
    <name type="scientific">Streptomyces daqingensis</name>
    <dbReference type="NCBI Taxonomy" id="1472640"/>
    <lineage>
        <taxon>Bacteria</taxon>
        <taxon>Bacillati</taxon>
        <taxon>Actinomycetota</taxon>
        <taxon>Actinomycetes</taxon>
        <taxon>Kitasatosporales</taxon>
        <taxon>Streptomycetaceae</taxon>
        <taxon>Streptomyces</taxon>
    </lineage>
</organism>
<dbReference type="PIRSF" id="PIRSF006487">
    <property type="entry name" value="GcvT"/>
    <property type="match status" value="1"/>
</dbReference>
<dbReference type="InterPro" id="IPR027266">
    <property type="entry name" value="TrmE/GcvT-like"/>
</dbReference>
<dbReference type="PANTHER" id="PTHR22602">
    <property type="entry name" value="TRANSFERASE CAF17, MITOCHONDRIAL-RELATED"/>
    <property type="match status" value="1"/>
</dbReference>
<dbReference type="InterPro" id="IPR029043">
    <property type="entry name" value="GcvT/YgfZ_C"/>
</dbReference>
<feature type="domain" description="GCVT N-terminal" evidence="2">
    <location>
        <begin position="30"/>
        <end position="141"/>
    </location>
</feature>
<evidence type="ECO:0000259" key="2">
    <source>
        <dbReference type="Pfam" id="PF01571"/>
    </source>
</evidence>
<dbReference type="InterPro" id="IPR045179">
    <property type="entry name" value="YgfZ/GcvT"/>
</dbReference>
<evidence type="ECO:0000313" key="3">
    <source>
        <dbReference type="EMBL" id="GGO46596.1"/>
    </source>
</evidence>
<protein>
    <submittedName>
        <fullName evidence="3">Folate-binding protein</fullName>
    </submittedName>
</protein>
<dbReference type="RefSeq" id="WP_189036473.1">
    <property type="nucleotide sequence ID" value="NZ_BMMP01000004.1"/>
</dbReference>
<dbReference type="EMBL" id="BMMP01000004">
    <property type="protein sequence ID" value="GGO46596.1"/>
    <property type="molecule type" value="Genomic_DNA"/>
</dbReference>
<dbReference type="Pfam" id="PF01571">
    <property type="entry name" value="GCV_T"/>
    <property type="match status" value="1"/>
</dbReference>
<reference evidence="4" key="1">
    <citation type="journal article" date="2019" name="Int. J. Syst. Evol. Microbiol.">
        <title>The Global Catalogue of Microorganisms (GCM) 10K type strain sequencing project: providing services to taxonomists for standard genome sequencing and annotation.</title>
        <authorList>
            <consortium name="The Broad Institute Genomics Platform"/>
            <consortium name="The Broad Institute Genome Sequencing Center for Infectious Disease"/>
            <person name="Wu L."/>
            <person name="Ma J."/>
        </authorList>
    </citation>
    <scope>NUCLEOTIDE SEQUENCE [LARGE SCALE GENOMIC DNA]</scope>
    <source>
        <strain evidence="4">CGMCC 4.7178</strain>
    </source>
</reference>
<keyword evidence="1" id="KW-0809">Transit peptide</keyword>
<sequence>MNSPLLSLPGAVAAEGQDEGVAAHYGDLFREQRSLAEGTGFVDLSHRGVVTVSGDDRLSWLHLLLTQHVSELPAGHATEALILSANGHIEHALYLVDDGETVWMHTEPGTQEALIAYLESMRFFYRVEIADRSEEFAVVHLPAGSITEPPEATAVRETPHGRDLFLPRTALKSFAETSGPAVGLLAYEALRVESHRPRLGMETDHRTIPHELGWLGSAVHLDKGCYRGQETVARVHNLGKPPRRLVFLHLDGSEVRLPVHGDAVRLASDGPDGRKLGFVTTSARHHELGPIAMALIKRNVPVDAQLIVGEDATAAAQEVVVAP</sequence>
<name>A0ABQ2M3Z4_9ACTN</name>
<dbReference type="Gene3D" id="3.30.1360.120">
    <property type="entry name" value="Probable tRNA modification gtpase trme, domain 1"/>
    <property type="match status" value="2"/>
</dbReference>
<dbReference type="Proteomes" id="UP000631535">
    <property type="component" value="Unassembled WGS sequence"/>
</dbReference>
<dbReference type="PANTHER" id="PTHR22602:SF0">
    <property type="entry name" value="TRANSFERASE CAF17, MITOCHONDRIAL-RELATED"/>
    <property type="match status" value="1"/>
</dbReference>
<comment type="caution">
    <text evidence="3">The sequence shown here is derived from an EMBL/GenBank/DDBJ whole genome shotgun (WGS) entry which is preliminary data.</text>
</comment>
<dbReference type="SUPFAM" id="SSF101790">
    <property type="entry name" value="Aminomethyltransferase beta-barrel domain"/>
    <property type="match status" value="1"/>
</dbReference>
<dbReference type="NCBIfam" id="TIGR03317">
    <property type="entry name" value="ygfZ_signature"/>
    <property type="match status" value="1"/>
</dbReference>
<evidence type="ECO:0000256" key="1">
    <source>
        <dbReference type="ARBA" id="ARBA00022946"/>
    </source>
</evidence>
<gene>
    <name evidence="3" type="ORF">GCM10012287_17330</name>
</gene>
<dbReference type="InterPro" id="IPR017703">
    <property type="entry name" value="YgfZ/GCV_T_CS"/>
</dbReference>
<dbReference type="InterPro" id="IPR006222">
    <property type="entry name" value="GCVT_N"/>
</dbReference>
<accession>A0ABQ2M3Z4</accession>